<dbReference type="PANTHER" id="PTHR45998">
    <property type="entry name" value="SERINE/THREONINE-PROTEIN KINASE 16"/>
    <property type="match status" value="1"/>
</dbReference>
<dbReference type="Gene3D" id="1.10.510.10">
    <property type="entry name" value="Transferase(Phosphotransferase) domain 1"/>
    <property type="match status" value="2"/>
</dbReference>
<dbReference type="InterPro" id="IPR052239">
    <property type="entry name" value="Ser/Thr-specific_kinases"/>
</dbReference>
<evidence type="ECO:0000256" key="6">
    <source>
        <dbReference type="ARBA" id="ARBA00022840"/>
    </source>
</evidence>
<dbReference type="GO" id="GO:0004674">
    <property type="term" value="F:protein serine/threonine kinase activity"/>
    <property type="evidence" value="ECO:0007669"/>
    <property type="project" value="UniProtKB-KW"/>
</dbReference>
<dbReference type="Proteomes" id="UP001209540">
    <property type="component" value="Unassembled WGS sequence"/>
</dbReference>
<comment type="catalytic activity">
    <reaction evidence="8">
        <text>L-seryl-[protein] + ATP = O-phospho-L-seryl-[protein] + ADP + H(+)</text>
        <dbReference type="Rhea" id="RHEA:17989"/>
        <dbReference type="Rhea" id="RHEA-COMP:9863"/>
        <dbReference type="Rhea" id="RHEA-COMP:11604"/>
        <dbReference type="ChEBI" id="CHEBI:15378"/>
        <dbReference type="ChEBI" id="CHEBI:29999"/>
        <dbReference type="ChEBI" id="CHEBI:30616"/>
        <dbReference type="ChEBI" id="CHEBI:83421"/>
        <dbReference type="ChEBI" id="CHEBI:456216"/>
        <dbReference type="EC" id="2.7.11.1"/>
    </reaction>
</comment>
<reference evidence="12" key="2">
    <citation type="submission" date="2023-02" db="EMBL/GenBank/DDBJ databases">
        <authorList>
            <consortium name="DOE Joint Genome Institute"/>
            <person name="Mondo S.J."/>
            <person name="Chang Y."/>
            <person name="Wang Y."/>
            <person name="Ahrendt S."/>
            <person name="Andreopoulos W."/>
            <person name="Barry K."/>
            <person name="Beard J."/>
            <person name="Benny G.L."/>
            <person name="Blankenship S."/>
            <person name="Bonito G."/>
            <person name="Cuomo C."/>
            <person name="Desiro A."/>
            <person name="Gervers K.A."/>
            <person name="Hundley H."/>
            <person name="Kuo A."/>
            <person name="LaButti K."/>
            <person name="Lang B.F."/>
            <person name="Lipzen A."/>
            <person name="O'Donnell K."/>
            <person name="Pangilinan J."/>
            <person name="Reynolds N."/>
            <person name="Sandor L."/>
            <person name="Smith M.W."/>
            <person name="Tsang A."/>
            <person name="Grigoriev I.V."/>
            <person name="Stajich J.E."/>
            <person name="Spatafora J.W."/>
        </authorList>
    </citation>
    <scope>NUCLEOTIDE SEQUENCE</scope>
    <source>
        <strain evidence="12">RSA 2281</strain>
    </source>
</reference>
<keyword evidence="13" id="KW-1185">Reference proteome</keyword>
<dbReference type="InterPro" id="IPR000719">
    <property type="entry name" value="Prot_kinase_dom"/>
</dbReference>
<dbReference type="PROSITE" id="PS00108">
    <property type="entry name" value="PROTEIN_KINASE_ST"/>
    <property type="match status" value="1"/>
</dbReference>
<evidence type="ECO:0000256" key="9">
    <source>
        <dbReference type="PROSITE-ProRule" id="PRU10141"/>
    </source>
</evidence>
<comment type="catalytic activity">
    <reaction evidence="7">
        <text>L-threonyl-[protein] + ATP = O-phospho-L-threonyl-[protein] + ADP + H(+)</text>
        <dbReference type="Rhea" id="RHEA:46608"/>
        <dbReference type="Rhea" id="RHEA-COMP:11060"/>
        <dbReference type="Rhea" id="RHEA-COMP:11605"/>
        <dbReference type="ChEBI" id="CHEBI:15378"/>
        <dbReference type="ChEBI" id="CHEBI:30013"/>
        <dbReference type="ChEBI" id="CHEBI:30616"/>
        <dbReference type="ChEBI" id="CHEBI:61977"/>
        <dbReference type="ChEBI" id="CHEBI:456216"/>
        <dbReference type="EC" id="2.7.11.1"/>
    </reaction>
</comment>
<evidence type="ECO:0000256" key="3">
    <source>
        <dbReference type="ARBA" id="ARBA00022679"/>
    </source>
</evidence>
<accession>A0AAD5PBN8</accession>
<dbReference type="AlphaFoldDB" id="A0AAD5PBN8"/>
<dbReference type="GO" id="GO:0005524">
    <property type="term" value="F:ATP binding"/>
    <property type="evidence" value="ECO:0007669"/>
    <property type="project" value="UniProtKB-UniRule"/>
</dbReference>
<keyword evidence="2 10" id="KW-0723">Serine/threonine-protein kinase</keyword>
<keyword evidence="6 9" id="KW-0067">ATP-binding</keyword>
<protein>
    <recommendedName>
        <fullName evidence="1">non-specific serine/threonine protein kinase</fullName>
        <ecNumber evidence="1">2.7.11.1</ecNumber>
    </recommendedName>
</protein>
<name>A0AAD5PBN8_9FUNG</name>
<keyword evidence="3" id="KW-0808">Transferase</keyword>
<dbReference type="PROSITE" id="PS50011">
    <property type="entry name" value="PROTEIN_KINASE_DOM"/>
    <property type="match status" value="1"/>
</dbReference>
<evidence type="ECO:0000256" key="2">
    <source>
        <dbReference type="ARBA" id="ARBA00022527"/>
    </source>
</evidence>
<dbReference type="SUPFAM" id="SSF56112">
    <property type="entry name" value="Protein kinase-like (PK-like)"/>
    <property type="match status" value="1"/>
</dbReference>
<feature type="binding site" evidence="9">
    <location>
        <position position="60"/>
    </location>
    <ligand>
        <name>ATP</name>
        <dbReference type="ChEBI" id="CHEBI:30616"/>
    </ligand>
</feature>
<dbReference type="GO" id="GO:0005794">
    <property type="term" value="C:Golgi apparatus"/>
    <property type="evidence" value="ECO:0007669"/>
    <property type="project" value="TreeGrafter"/>
</dbReference>
<dbReference type="PROSITE" id="PS00107">
    <property type="entry name" value="PROTEIN_KINASE_ATP"/>
    <property type="match status" value="1"/>
</dbReference>
<feature type="domain" description="Protein kinase" evidence="11">
    <location>
        <begin position="31"/>
        <end position="370"/>
    </location>
</feature>
<dbReference type="PANTHER" id="PTHR45998:SF2">
    <property type="entry name" value="SERINE_THREONINE-PROTEIN KINASE 16"/>
    <property type="match status" value="1"/>
</dbReference>
<dbReference type="GO" id="GO:0032889">
    <property type="term" value="P:regulation of vacuole fusion, non-autophagic"/>
    <property type="evidence" value="ECO:0007669"/>
    <property type="project" value="TreeGrafter"/>
</dbReference>
<organism evidence="12 13">
    <name type="scientific">Phascolomyces articulosus</name>
    <dbReference type="NCBI Taxonomy" id="60185"/>
    <lineage>
        <taxon>Eukaryota</taxon>
        <taxon>Fungi</taxon>
        <taxon>Fungi incertae sedis</taxon>
        <taxon>Mucoromycota</taxon>
        <taxon>Mucoromycotina</taxon>
        <taxon>Mucoromycetes</taxon>
        <taxon>Mucorales</taxon>
        <taxon>Lichtheimiaceae</taxon>
        <taxon>Phascolomyces</taxon>
    </lineage>
</organism>
<evidence type="ECO:0000313" key="13">
    <source>
        <dbReference type="Proteomes" id="UP001209540"/>
    </source>
</evidence>
<proteinExistence type="inferred from homology"/>
<dbReference type="GO" id="GO:0006624">
    <property type="term" value="P:vacuolar protein processing"/>
    <property type="evidence" value="ECO:0007669"/>
    <property type="project" value="TreeGrafter"/>
</dbReference>
<gene>
    <name evidence="12" type="ORF">BDA99DRAFT_547927</name>
</gene>
<comment type="caution">
    <text evidence="12">The sequence shown here is derived from an EMBL/GenBank/DDBJ whole genome shotgun (WGS) entry which is preliminary data.</text>
</comment>
<evidence type="ECO:0000256" key="4">
    <source>
        <dbReference type="ARBA" id="ARBA00022741"/>
    </source>
</evidence>
<dbReference type="SMART" id="SM00220">
    <property type="entry name" value="S_TKc"/>
    <property type="match status" value="1"/>
</dbReference>
<dbReference type="InterPro" id="IPR017441">
    <property type="entry name" value="Protein_kinase_ATP_BS"/>
</dbReference>
<reference evidence="12" key="1">
    <citation type="journal article" date="2022" name="IScience">
        <title>Evolution of zygomycete secretomes and the origins of terrestrial fungal ecologies.</title>
        <authorList>
            <person name="Chang Y."/>
            <person name="Wang Y."/>
            <person name="Mondo S."/>
            <person name="Ahrendt S."/>
            <person name="Andreopoulos W."/>
            <person name="Barry K."/>
            <person name="Beard J."/>
            <person name="Benny G.L."/>
            <person name="Blankenship S."/>
            <person name="Bonito G."/>
            <person name="Cuomo C."/>
            <person name="Desiro A."/>
            <person name="Gervers K.A."/>
            <person name="Hundley H."/>
            <person name="Kuo A."/>
            <person name="LaButti K."/>
            <person name="Lang B.F."/>
            <person name="Lipzen A."/>
            <person name="O'Donnell K."/>
            <person name="Pangilinan J."/>
            <person name="Reynolds N."/>
            <person name="Sandor L."/>
            <person name="Smith M.E."/>
            <person name="Tsang A."/>
            <person name="Grigoriev I.V."/>
            <person name="Stajich J.E."/>
            <person name="Spatafora J.W."/>
        </authorList>
    </citation>
    <scope>NUCLEOTIDE SEQUENCE</scope>
    <source>
        <strain evidence="12">RSA 2281</strain>
    </source>
</reference>
<dbReference type="InterPro" id="IPR011009">
    <property type="entry name" value="Kinase-like_dom_sf"/>
</dbReference>
<dbReference type="GO" id="GO:0005773">
    <property type="term" value="C:vacuole"/>
    <property type="evidence" value="ECO:0007669"/>
    <property type="project" value="GOC"/>
</dbReference>
<evidence type="ECO:0000259" key="11">
    <source>
        <dbReference type="PROSITE" id="PS50011"/>
    </source>
</evidence>
<dbReference type="EMBL" id="JAIXMP010000022">
    <property type="protein sequence ID" value="KAI9255587.1"/>
    <property type="molecule type" value="Genomic_DNA"/>
</dbReference>
<keyword evidence="4 9" id="KW-0547">Nucleotide-binding</keyword>
<dbReference type="EC" id="2.7.11.1" evidence="1"/>
<keyword evidence="5 12" id="KW-0418">Kinase</keyword>
<evidence type="ECO:0000256" key="1">
    <source>
        <dbReference type="ARBA" id="ARBA00012513"/>
    </source>
</evidence>
<comment type="similarity">
    <text evidence="10">Belongs to the protein kinase superfamily.</text>
</comment>
<dbReference type="Pfam" id="PF00069">
    <property type="entry name" value="Pkinase"/>
    <property type="match status" value="2"/>
</dbReference>
<evidence type="ECO:0000256" key="10">
    <source>
        <dbReference type="RuleBase" id="RU000304"/>
    </source>
</evidence>
<sequence>MSISSALRDTVYGVTSCCFPNPTIIINKKTFKVIRLLGEGGYAFVYLVQDVPTGRLYALKKIRCPPGDQDAVADAMREVDMYRMFQHENIVKVLNTSITTEKDGTKTVYIFLPYYKRGNLQDSINANNLNKAHFPERELLYFFRKVCYAVRVLHTFRLPRVPMRNNDEEESPAPDTENQRMVTVSSGHMMPPSKPYHHTNGYQRTSDTDEGTVVPYAHRDLKPSNILIADDGQTPILSDFGSIMRARIKVKTRQDALIQQDLAAEHSTMAYRSPELYDIQKGTDLDEKMDIWSLGCLLYATAYGQSPFEANTQDVGGSMSLAVLNGQYKFPSQGDPYSDGLRALIKSMLALNPKERADIQLVIDQVDNLLETISTA</sequence>
<evidence type="ECO:0000256" key="5">
    <source>
        <dbReference type="ARBA" id="ARBA00022777"/>
    </source>
</evidence>
<evidence type="ECO:0000313" key="12">
    <source>
        <dbReference type="EMBL" id="KAI9255587.1"/>
    </source>
</evidence>
<evidence type="ECO:0000256" key="8">
    <source>
        <dbReference type="ARBA" id="ARBA00048679"/>
    </source>
</evidence>
<evidence type="ECO:0000256" key="7">
    <source>
        <dbReference type="ARBA" id="ARBA00047899"/>
    </source>
</evidence>
<dbReference type="InterPro" id="IPR008271">
    <property type="entry name" value="Ser/Thr_kinase_AS"/>
</dbReference>